<evidence type="ECO:0000256" key="5">
    <source>
        <dbReference type="ARBA" id="ARBA00041116"/>
    </source>
</evidence>
<reference evidence="7" key="1">
    <citation type="journal article" date="2011" name="Toxicon">
        <title>The tale of a resting gland: transcriptome of a replete venom gland from the scorpion Hottentotta judaicus.</title>
        <authorList>
            <person name="Morgenstern D."/>
            <person name="Rohde B.H."/>
            <person name="King G.F."/>
            <person name="Tal T."/>
            <person name="Sher D."/>
            <person name="Zlotkin E."/>
        </authorList>
    </citation>
    <scope>NUCLEOTIDE SEQUENCE</scope>
    <source>
        <tissue evidence="7">Telson</tissue>
    </source>
</reference>
<evidence type="ECO:0000256" key="6">
    <source>
        <dbReference type="ARBA" id="ARBA00042918"/>
    </source>
</evidence>
<keyword evidence="3 7" id="KW-0689">Ribosomal protein</keyword>
<dbReference type="PANTHER" id="PTHR45696">
    <property type="entry name" value="60S ACIDIC RIBOSOMAL PROTEIN P1"/>
    <property type="match status" value="1"/>
</dbReference>
<feature type="non-terminal residue" evidence="7">
    <location>
        <position position="1"/>
    </location>
</feature>
<accession>F1CJ79</accession>
<dbReference type="InterPro" id="IPR038716">
    <property type="entry name" value="P1/P2_N_sf"/>
</dbReference>
<evidence type="ECO:0000256" key="2">
    <source>
        <dbReference type="ARBA" id="ARBA00005436"/>
    </source>
</evidence>
<dbReference type="Pfam" id="PF00428">
    <property type="entry name" value="Ribosomal_60s"/>
    <property type="match status" value="1"/>
</dbReference>
<evidence type="ECO:0000256" key="1">
    <source>
        <dbReference type="ARBA" id="ARBA00003362"/>
    </source>
</evidence>
<evidence type="ECO:0000256" key="4">
    <source>
        <dbReference type="ARBA" id="ARBA00023274"/>
    </source>
</evidence>
<organism evidence="7">
    <name type="scientific">Hottentotta judaicus</name>
    <name type="common">Black scorpion</name>
    <name type="synonym">Buthotus judaicus</name>
    <dbReference type="NCBI Taxonomy" id="6863"/>
    <lineage>
        <taxon>Eukaryota</taxon>
        <taxon>Metazoa</taxon>
        <taxon>Ecdysozoa</taxon>
        <taxon>Arthropoda</taxon>
        <taxon>Chelicerata</taxon>
        <taxon>Arachnida</taxon>
        <taxon>Scorpiones</taxon>
        <taxon>Buthida</taxon>
        <taxon>Buthoidea</taxon>
        <taxon>Buthidae</taxon>
        <taxon>Hottentotta</taxon>
    </lineage>
</organism>
<sequence length="145" mass="15936">ELRLKSGLHINRLCNTSILLNMSLDELSCVYSTLILQDNNVAVTADKIKTLLKAANITVESYWPTLFVKALEDINLSQLVANVGSGVGTSAPSGTGGGTVAATGNTCCERRTKRREGRKSLRNLMMIWDLDYLIRRQDTIIIIPI</sequence>
<dbReference type="FunFam" id="1.10.10.1410:FF:000001">
    <property type="entry name" value="60S acidic ribosomal protein P1"/>
    <property type="match status" value="1"/>
</dbReference>
<dbReference type="GO" id="GO:0002181">
    <property type="term" value="P:cytoplasmic translation"/>
    <property type="evidence" value="ECO:0007669"/>
    <property type="project" value="TreeGrafter"/>
</dbReference>
<name>F1CJ79_HOTJU</name>
<comment type="similarity">
    <text evidence="2">Belongs to the eukaryotic ribosomal protein P1/P2 family.</text>
</comment>
<proteinExistence type="evidence at transcript level"/>
<dbReference type="EMBL" id="HQ288188">
    <property type="protein sequence ID" value="ADY39610.1"/>
    <property type="molecule type" value="mRNA"/>
</dbReference>
<evidence type="ECO:0000313" key="7">
    <source>
        <dbReference type="EMBL" id="ADY39610.1"/>
    </source>
</evidence>
<dbReference type="GO" id="GO:0043021">
    <property type="term" value="F:ribonucleoprotein complex binding"/>
    <property type="evidence" value="ECO:0007669"/>
    <property type="project" value="TreeGrafter"/>
</dbReference>
<dbReference type="AlphaFoldDB" id="F1CJ79"/>
<dbReference type="PANTHER" id="PTHR45696:SF10">
    <property type="entry name" value="LARGE RIBOSOMAL SUBUNIT PROTEIN P1"/>
    <property type="match status" value="1"/>
</dbReference>
<dbReference type="GO" id="GO:0003735">
    <property type="term" value="F:structural constituent of ribosome"/>
    <property type="evidence" value="ECO:0007669"/>
    <property type="project" value="TreeGrafter"/>
</dbReference>
<keyword evidence="4" id="KW-0687">Ribonucleoprotein</keyword>
<dbReference type="Gene3D" id="1.10.10.1410">
    <property type="match status" value="1"/>
</dbReference>
<dbReference type="GO" id="GO:0022625">
    <property type="term" value="C:cytosolic large ribosomal subunit"/>
    <property type="evidence" value="ECO:0007669"/>
    <property type="project" value="TreeGrafter"/>
</dbReference>
<evidence type="ECO:0000256" key="3">
    <source>
        <dbReference type="ARBA" id="ARBA00022980"/>
    </source>
</evidence>
<protein>
    <recommendedName>
        <fullName evidence="5">Large ribosomal subunit protein P1</fullName>
    </recommendedName>
    <alternativeName>
        <fullName evidence="6">60S acidic ribosomal protein P1</fullName>
    </alternativeName>
</protein>
<dbReference type="GO" id="GO:0030295">
    <property type="term" value="F:protein kinase activator activity"/>
    <property type="evidence" value="ECO:0007669"/>
    <property type="project" value="TreeGrafter"/>
</dbReference>
<comment type="function">
    <text evidence="1">Plays an important role in the elongation step of protein synthesis.</text>
</comment>
<dbReference type="CDD" id="cd05831">
    <property type="entry name" value="Ribosomal_P1"/>
    <property type="match status" value="1"/>
</dbReference>